<dbReference type="Pfam" id="PF13274">
    <property type="entry name" value="SocA_Panacea"/>
    <property type="match status" value="1"/>
</dbReference>
<evidence type="ECO:0000313" key="3">
    <source>
        <dbReference type="Proteomes" id="UP000193061"/>
    </source>
</evidence>
<name>A0A1X6ZWT2_9RHOB</name>
<dbReference type="Proteomes" id="UP000193061">
    <property type="component" value="Unassembled WGS sequence"/>
</dbReference>
<feature type="domain" description="Antitoxin SocA-like Panacea" evidence="1">
    <location>
        <begin position="29"/>
        <end position="140"/>
    </location>
</feature>
<keyword evidence="3" id="KW-1185">Reference proteome</keyword>
<dbReference type="AlphaFoldDB" id="A0A1X6ZWT2"/>
<dbReference type="OrthoDB" id="9813053at2"/>
<dbReference type="EMBL" id="FWFX01000012">
    <property type="protein sequence ID" value="SLN63898.1"/>
    <property type="molecule type" value="Genomic_DNA"/>
</dbReference>
<organism evidence="2 3">
    <name type="scientific">Roseovarius albus</name>
    <dbReference type="NCBI Taxonomy" id="1247867"/>
    <lineage>
        <taxon>Bacteria</taxon>
        <taxon>Pseudomonadati</taxon>
        <taxon>Pseudomonadota</taxon>
        <taxon>Alphaproteobacteria</taxon>
        <taxon>Rhodobacterales</taxon>
        <taxon>Roseobacteraceae</taxon>
        <taxon>Roseovarius</taxon>
    </lineage>
</organism>
<protein>
    <recommendedName>
        <fullName evidence="1">Antitoxin SocA-like Panacea domain-containing protein</fullName>
    </recommendedName>
</protein>
<accession>A0A1X6ZWT2</accession>
<evidence type="ECO:0000259" key="1">
    <source>
        <dbReference type="Pfam" id="PF13274"/>
    </source>
</evidence>
<sequence>MTYDPKKAAQTIAFFAMQEGGIINVLKVVKLVYLADRESLRLRGHPIQDEVRVSMPHGPVNSTTLDYLNGAYRDDGGWSEYLQDRSNNNVGLSDSSMNNEALTALSDGDMDILENVWRQFGHMDRYDLADWTHNHVAEWQDPQGSSRLIPLDRMMTAVGLDRPIERAKELESLNRASSILAAL</sequence>
<evidence type="ECO:0000313" key="2">
    <source>
        <dbReference type="EMBL" id="SLN63898.1"/>
    </source>
</evidence>
<gene>
    <name evidence="2" type="ORF">ROA7450_03357</name>
</gene>
<reference evidence="2 3" key="1">
    <citation type="submission" date="2017-03" db="EMBL/GenBank/DDBJ databases">
        <authorList>
            <person name="Afonso C.L."/>
            <person name="Miller P.J."/>
            <person name="Scott M.A."/>
            <person name="Spackman E."/>
            <person name="Goraichik I."/>
            <person name="Dimitrov K.M."/>
            <person name="Suarez D.L."/>
            <person name="Swayne D.E."/>
        </authorList>
    </citation>
    <scope>NUCLEOTIDE SEQUENCE [LARGE SCALE GENOMIC DNA]</scope>
    <source>
        <strain evidence="2 3">CECT 7450</strain>
    </source>
</reference>
<dbReference type="RefSeq" id="WP_085807038.1">
    <property type="nucleotide sequence ID" value="NZ_FWFX01000012.1"/>
</dbReference>
<dbReference type="InterPro" id="IPR025272">
    <property type="entry name" value="SocA_Panacea"/>
</dbReference>
<proteinExistence type="predicted"/>